<proteinExistence type="predicted"/>
<feature type="compositionally biased region" description="Basic and acidic residues" evidence="1">
    <location>
        <begin position="521"/>
        <end position="530"/>
    </location>
</feature>
<dbReference type="EMBL" id="CAUJNA010003635">
    <property type="protein sequence ID" value="CAJ1406522.1"/>
    <property type="molecule type" value="Genomic_DNA"/>
</dbReference>
<keyword evidence="3" id="KW-1185">Reference proteome</keyword>
<dbReference type="Proteomes" id="UP001178507">
    <property type="component" value="Unassembled WGS sequence"/>
</dbReference>
<evidence type="ECO:0000256" key="1">
    <source>
        <dbReference type="SAM" id="MobiDB-lite"/>
    </source>
</evidence>
<sequence length="751" mass="83605">MQRLDPTRLEELTKEFVAGNWGVGLHRPVRLLKSFDGANNLLDNRGLMLVDDGLHTITVLSKLQAGGGVACPKLRDLFENGVPIDYVCYAEDSRDLRILCQTLAHDSESNQFKETNLEQKLAVIRSQRAKVANGDPEQAVEEILKIYGAGKKQLVHKWKRAELHLPKELQEALGVPPLSSIPQTYVFDNPFLMGFDANSKKKMSGRYGLTALHLWEDYKTLGKAAKQDRATSASWFKTHVCAPLRAAEVWEASICKKFGRVAQECQQFWRVTRSLQTPAGIEKVRNCQSTGVPLHGTSDSQAGIVECRTIYLEMAKQLAGSDPQTGQTATAEAGTGGQARAEADDEEMATEIVLEVEEDPELLKAKAKMIEELSKIITFRSAQDLKEAMKTRLHQSQRVGFVIDAQTSSYLELVHEAVQSFGLTRWTIIVMAGHRLDLLHTVCTRANTLFKADSSKASSYVVQVTSGQEQVQKKRPGYVALIHSAFTSSLAVPTSSPLLTCRAKPIERARLRCTDRHCKHRPEEAQKTLDETAGPDQEINGEDLEEENLEMQDDENPTSADMDEDDMMDRGQAKRDFLVDLFPYTRPVDFYKRLMEDVARLQSVGYIVGMSTSSHPALPLACRLMGTDCLMLVDRPTQHSINHAHAICEDYLLKKAQVELSISFKRRLQTTELQYIDGGKLAAEDQVVEWLSLSADSADKFSGINEWPSNLRDISIPLIQQQLDDHSLAVADFAGRGKGLVAMKPLREGAA</sequence>
<protein>
    <submittedName>
        <fullName evidence="2">Uncharacterized protein</fullName>
    </submittedName>
</protein>
<dbReference type="AlphaFoldDB" id="A0AA36NGT8"/>
<evidence type="ECO:0000313" key="2">
    <source>
        <dbReference type="EMBL" id="CAJ1406522.1"/>
    </source>
</evidence>
<feature type="compositionally biased region" description="Low complexity" evidence="1">
    <location>
        <begin position="324"/>
        <end position="333"/>
    </location>
</feature>
<evidence type="ECO:0000313" key="3">
    <source>
        <dbReference type="Proteomes" id="UP001178507"/>
    </source>
</evidence>
<organism evidence="2 3">
    <name type="scientific">Effrenium voratum</name>
    <dbReference type="NCBI Taxonomy" id="2562239"/>
    <lineage>
        <taxon>Eukaryota</taxon>
        <taxon>Sar</taxon>
        <taxon>Alveolata</taxon>
        <taxon>Dinophyceae</taxon>
        <taxon>Suessiales</taxon>
        <taxon>Symbiodiniaceae</taxon>
        <taxon>Effrenium</taxon>
    </lineage>
</organism>
<feature type="region of interest" description="Disordered" evidence="1">
    <location>
        <begin position="321"/>
        <end position="342"/>
    </location>
</feature>
<feature type="region of interest" description="Disordered" evidence="1">
    <location>
        <begin position="521"/>
        <end position="566"/>
    </location>
</feature>
<gene>
    <name evidence="2" type="ORF">EVOR1521_LOCUS28465</name>
</gene>
<reference evidence="2" key="1">
    <citation type="submission" date="2023-08" db="EMBL/GenBank/DDBJ databases">
        <authorList>
            <person name="Chen Y."/>
            <person name="Shah S."/>
            <person name="Dougan E. K."/>
            <person name="Thang M."/>
            <person name="Chan C."/>
        </authorList>
    </citation>
    <scope>NUCLEOTIDE SEQUENCE</scope>
</reference>
<accession>A0AA36NGT8</accession>
<name>A0AA36NGT8_9DINO</name>
<comment type="caution">
    <text evidence="2">The sequence shown here is derived from an EMBL/GenBank/DDBJ whole genome shotgun (WGS) entry which is preliminary data.</text>
</comment>
<feature type="compositionally biased region" description="Acidic residues" evidence="1">
    <location>
        <begin position="539"/>
        <end position="566"/>
    </location>
</feature>